<dbReference type="PROSITE" id="PS51257">
    <property type="entry name" value="PROKAR_LIPOPROTEIN"/>
    <property type="match status" value="1"/>
</dbReference>
<evidence type="ECO:0000313" key="2">
    <source>
        <dbReference type="Proteomes" id="UP000823598"/>
    </source>
</evidence>
<accession>A0A9D9NK96</accession>
<sequence>MKALRYILIIINTIMMQSCVDMCSDGGEPIEEITVTYKNGSDENVYATIMTTTQQVTPKDLQDTCIPSITDDKCMMPEESNAIGGLTNHMFINRPYLTVIFWKESTLKRFTTEEIIQYDIYDDIYHLTYNDLRLFDYNIVYHGYSYWQENGINFE</sequence>
<evidence type="ECO:0008006" key="3">
    <source>
        <dbReference type="Google" id="ProtNLM"/>
    </source>
</evidence>
<organism evidence="1 2">
    <name type="scientific">Candidatus Limisoma faecipullorum</name>
    <dbReference type="NCBI Taxonomy" id="2840854"/>
    <lineage>
        <taxon>Bacteria</taxon>
        <taxon>Pseudomonadati</taxon>
        <taxon>Bacteroidota</taxon>
        <taxon>Bacteroidia</taxon>
        <taxon>Bacteroidales</taxon>
        <taxon>Candidatus Limisoma</taxon>
    </lineage>
</organism>
<reference evidence="1" key="1">
    <citation type="submission" date="2020-10" db="EMBL/GenBank/DDBJ databases">
        <authorList>
            <person name="Gilroy R."/>
        </authorList>
    </citation>
    <scope>NUCLEOTIDE SEQUENCE</scope>
    <source>
        <strain evidence="1">6919</strain>
    </source>
</reference>
<dbReference type="EMBL" id="JADIMC010000069">
    <property type="protein sequence ID" value="MBO8476581.1"/>
    <property type="molecule type" value="Genomic_DNA"/>
</dbReference>
<protein>
    <recommendedName>
        <fullName evidence="3">Lipoprotein</fullName>
    </recommendedName>
</protein>
<proteinExistence type="predicted"/>
<comment type="caution">
    <text evidence="1">The sequence shown here is derived from an EMBL/GenBank/DDBJ whole genome shotgun (WGS) entry which is preliminary data.</text>
</comment>
<evidence type="ECO:0000313" key="1">
    <source>
        <dbReference type="EMBL" id="MBO8476581.1"/>
    </source>
</evidence>
<gene>
    <name evidence="1" type="ORF">IAB88_06265</name>
</gene>
<dbReference type="AlphaFoldDB" id="A0A9D9NK96"/>
<dbReference type="Proteomes" id="UP000823598">
    <property type="component" value="Unassembled WGS sequence"/>
</dbReference>
<name>A0A9D9NK96_9BACT</name>
<reference evidence="1" key="2">
    <citation type="journal article" date="2021" name="PeerJ">
        <title>Extensive microbial diversity within the chicken gut microbiome revealed by metagenomics and culture.</title>
        <authorList>
            <person name="Gilroy R."/>
            <person name="Ravi A."/>
            <person name="Getino M."/>
            <person name="Pursley I."/>
            <person name="Horton D.L."/>
            <person name="Alikhan N.F."/>
            <person name="Baker D."/>
            <person name="Gharbi K."/>
            <person name="Hall N."/>
            <person name="Watson M."/>
            <person name="Adriaenssens E.M."/>
            <person name="Foster-Nyarko E."/>
            <person name="Jarju S."/>
            <person name="Secka A."/>
            <person name="Antonio M."/>
            <person name="Oren A."/>
            <person name="Chaudhuri R.R."/>
            <person name="La Ragione R."/>
            <person name="Hildebrand F."/>
            <person name="Pallen M.J."/>
        </authorList>
    </citation>
    <scope>NUCLEOTIDE SEQUENCE</scope>
    <source>
        <strain evidence="1">6919</strain>
    </source>
</reference>